<dbReference type="GO" id="GO:0006352">
    <property type="term" value="P:DNA-templated transcription initiation"/>
    <property type="evidence" value="ECO:0007669"/>
    <property type="project" value="InterPro"/>
</dbReference>
<dbReference type="Gene3D" id="1.10.10.10">
    <property type="entry name" value="Winged helix-like DNA-binding domain superfamily/Winged helix DNA-binding domain"/>
    <property type="match status" value="1"/>
</dbReference>
<evidence type="ECO:0000259" key="7">
    <source>
        <dbReference type="Pfam" id="PF04542"/>
    </source>
</evidence>
<feature type="domain" description="RNA polymerase sigma-70 region 2" evidence="7">
    <location>
        <begin position="26"/>
        <end position="76"/>
    </location>
</feature>
<keyword evidence="4" id="KW-0804">Transcription</keyword>
<dbReference type="CDD" id="cd06171">
    <property type="entry name" value="Sigma70_r4"/>
    <property type="match status" value="1"/>
</dbReference>
<protein>
    <submittedName>
        <fullName evidence="9">RNA polymerase, sigma-24 subunit, ECF subfamily</fullName>
    </submittedName>
</protein>
<comment type="similarity">
    <text evidence="1">Belongs to the sigma-70 factor family. ECF subfamily.</text>
</comment>
<dbReference type="Pfam" id="PF04542">
    <property type="entry name" value="Sigma70_r2"/>
    <property type="match status" value="1"/>
</dbReference>
<organism evidence="9 10">
    <name type="scientific">Opitutus terrae (strain DSM 11246 / JCM 15787 / PB90-1)</name>
    <dbReference type="NCBI Taxonomy" id="452637"/>
    <lineage>
        <taxon>Bacteria</taxon>
        <taxon>Pseudomonadati</taxon>
        <taxon>Verrucomicrobiota</taxon>
        <taxon>Opitutia</taxon>
        <taxon>Opitutales</taxon>
        <taxon>Opitutaceae</taxon>
        <taxon>Opitutus</taxon>
    </lineage>
</organism>
<dbReference type="NCBIfam" id="TIGR02937">
    <property type="entry name" value="sigma70-ECF"/>
    <property type="match status" value="1"/>
</dbReference>
<dbReference type="Gene3D" id="2.60.120.260">
    <property type="entry name" value="Galactose-binding domain-like"/>
    <property type="match status" value="1"/>
</dbReference>
<feature type="region of interest" description="Disordered" evidence="6">
    <location>
        <begin position="92"/>
        <end position="112"/>
    </location>
</feature>
<keyword evidence="3" id="KW-0731">Sigma factor</keyword>
<reference evidence="9 10" key="1">
    <citation type="journal article" date="2011" name="J. Bacteriol.">
        <title>Genome sequence of the verrucomicrobium Opitutus terrae PB90-1, an abundant inhabitant of rice paddy soil ecosystems.</title>
        <authorList>
            <person name="van Passel M.W."/>
            <person name="Kant R."/>
            <person name="Palva A."/>
            <person name="Copeland A."/>
            <person name="Lucas S."/>
            <person name="Lapidus A."/>
            <person name="Glavina del Rio T."/>
            <person name="Pitluck S."/>
            <person name="Goltsman E."/>
            <person name="Clum A."/>
            <person name="Sun H."/>
            <person name="Schmutz J."/>
            <person name="Larimer F.W."/>
            <person name="Land M.L."/>
            <person name="Hauser L."/>
            <person name="Kyrpides N."/>
            <person name="Mikhailova N."/>
            <person name="Richardson P.P."/>
            <person name="Janssen P.H."/>
            <person name="de Vos W.M."/>
            <person name="Smidt H."/>
        </authorList>
    </citation>
    <scope>NUCLEOTIDE SEQUENCE [LARGE SCALE GENOMIC DNA]</scope>
    <source>
        <strain evidence="10">DSM 11246 / JCM 15787 / PB90-1</strain>
    </source>
</reference>
<dbReference type="PANTHER" id="PTHR43133:SF51">
    <property type="entry name" value="RNA POLYMERASE SIGMA FACTOR"/>
    <property type="match status" value="1"/>
</dbReference>
<dbReference type="InterPro" id="IPR013249">
    <property type="entry name" value="RNA_pol_sigma70_r4_t2"/>
</dbReference>
<dbReference type="InterPro" id="IPR013324">
    <property type="entry name" value="RNA_pol_sigma_r3/r4-like"/>
</dbReference>
<evidence type="ECO:0000256" key="4">
    <source>
        <dbReference type="ARBA" id="ARBA00023163"/>
    </source>
</evidence>
<dbReference type="InterPro" id="IPR007627">
    <property type="entry name" value="RNA_pol_sigma70_r2"/>
</dbReference>
<dbReference type="Pfam" id="PF08281">
    <property type="entry name" value="Sigma70_r4_2"/>
    <property type="match status" value="1"/>
</dbReference>
<name>B1ZPS4_OPITP</name>
<keyword evidence="5" id="KW-0175">Coiled coil</keyword>
<keyword evidence="2" id="KW-0805">Transcription regulation</keyword>
<proteinExistence type="inferred from homology"/>
<dbReference type="SUPFAM" id="SSF88659">
    <property type="entry name" value="Sigma3 and sigma4 domains of RNA polymerase sigma factors"/>
    <property type="match status" value="1"/>
</dbReference>
<gene>
    <name evidence="9" type="ordered locus">Oter_2244</name>
</gene>
<dbReference type="AlphaFoldDB" id="B1ZPS4"/>
<dbReference type="InterPro" id="IPR014284">
    <property type="entry name" value="RNA_pol_sigma-70_dom"/>
</dbReference>
<dbReference type="GO" id="GO:0016987">
    <property type="term" value="F:sigma factor activity"/>
    <property type="evidence" value="ECO:0007669"/>
    <property type="project" value="UniProtKB-KW"/>
</dbReference>
<dbReference type="HOGENOM" id="CLU_546095_0_0_0"/>
<dbReference type="InterPro" id="IPR013325">
    <property type="entry name" value="RNA_pol_sigma_r2"/>
</dbReference>
<evidence type="ECO:0000256" key="1">
    <source>
        <dbReference type="ARBA" id="ARBA00010641"/>
    </source>
</evidence>
<dbReference type="eggNOG" id="COG1595">
    <property type="taxonomic scope" value="Bacteria"/>
</dbReference>
<dbReference type="Gene3D" id="1.10.1740.10">
    <property type="match status" value="1"/>
</dbReference>
<evidence type="ECO:0000313" key="10">
    <source>
        <dbReference type="Proteomes" id="UP000007013"/>
    </source>
</evidence>
<dbReference type="RefSeq" id="WP_012375064.1">
    <property type="nucleotide sequence ID" value="NC_010571.1"/>
</dbReference>
<dbReference type="STRING" id="452637.Oter_2244"/>
<dbReference type="OrthoDB" id="9785675at2"/>
<evidence type="ECO:0000256" key="2">
    <source>
        <dbReference type="ARBA" id="ARBA00023015"/>
    </source>
</evidence>
<dbReference type="KEGG" id="ote:Oter_2244"/>
<feature type="region of interest" description="Disordered" evidence="6">
    <location>
        <begin position="473"/>
        <end position="499"/>
    </location>
</feature>
<sequence>MNDDASLLHAFATKRDEAAFRQLVGQRIGFVYAVALRRLNDPHLAQEATQSVFIALARKAARVAQNPSVMGWLHRCCCYETHNLMRAQINRAAREQEAHQRGTTTAPSPSGHRWEEIETVLDDALSELAEPDRSAILARYFSNQSFAEIGTASGRTENAARMRVERALSKLREQLQRRGFDSTAAVLAGLLPSSASALVPSGLSTTIADAALSTVGTTSLLAVFVATMSTTKITATLAAVAGLGIIGYQIHQTNVLAGELGSLRAEHARATETVRALENQIRELKTAPASTTAVGTATAATATTAVAAKAEPVEVPGITRQAPPGWFKNGNNTKGYDVGVDQTQPWGGMPSAYVKSNDLSTAEGFGGMMQVTAADVYRGQRVRLSGWMKTQDVQDEGAHLWLRVDGKGRGNILAFDNMRNRAPKGTTDWQEYSIVLDVPRDAEAINYGMFLAGRGQIWVNALTVTAVGAETPITNPQSLPKPPNAPVNLGFNPDSTPKT</sequence>
<feature type="coiled-coil region" evidence="5">
    <location>
        <begin position="260"/>
        <end position="287"/>
    </location>
</feature>
<evidence type="ECO:0000256" key="5">
    <source>
        <dbReference type="SAM" id="Coils"/>
    </source>
</evidence>
<dbReference type="InterPro" id="IPR039425">
    <property type="entry name" value="RNA_pol_sigma-70-like"/>
</dbReference>
<evidence type="ECO:0000313" key="9">
    <source>
        <dbReference type="EMBL" id="ACB75527.1"/>
    </source>
</evidence>
<feature type="domain" description="RNA polymerase sigma factor 70 region 4 type 2" evidence="8">
    <location>
        <begin position="121"/>
        <end position="171"/>
    </location>
</feature>
<keyword evidence="10" id="KW-1185">Reference proteome</keyword>
<dbReference type="PANTHER" id="PTHR43133">
    <property type="entry name" value="RNA POLYMERASE ECF-TYPE SIGMA FACTO"/>
    <property type="match status" value="1"/>
</dbReference>
<dbReference type="EMBL" id="CP001032">
    <property type="protein sequence ID" value="ACB75527.1"/>
    <property type="molecule type" value="Genomic_DNA"/>
</dbReference>
<dbReference type="Proteomes" id="UP000007013">
    <property type="component" value="Chromosome"/>
</dbReference>
<evidence type="ECO:0000259" key="8">
    <source>
        <dbReference type="Pfam" id="PF08281"/>
    </source>
</evidence>
<evidence type="ECO:0000256" key="3">
    <source>
        <dbReference type="ARBA" id="ARBA00023082"/>
    </source>
</evidence>
<accession>B1ZPS4</accession>
<dbReference type="InterPro" id="IPR036388">
    <property type="entry name" value="WH-like_DNA-bd_sf"/>
</dbReference>
<dbReference type="GO" id="GO:0003677">
    <property type="term" value="F:DNA binding"/>
    <property type="evidence" value="ECO:0007669"/>
    <property type="project" value="InterPro"/>
</dbReference>
<dbReference type="SUPFAM" id="SSF88946">
    <property type="entry name" value="Sigma2 domain of RNA polymerase sigma factors"/>
    <property type="match status" value="1"/>
</dbReference>
<evidence type="ECO:0000256" key="6">
    <source>
        <dbReference type="SAM" id="MobiDB-lite"/>
    </source>
</evidence>